<dbReference type="GO" id="GO:0008199">
    <property type="term" value="F:ferric iron binding"/>
    <property type="evidence" value="ECO:0007669"/>
    <property type="project" value="InterPro"/>
</dbReference>
<proteinExistence type="predicted"/>
<dbReference type="InterPro" id="IPR015889">
    <property type="entry name" value="Intradiol_dOase_core"/>
</dbReference>
<dbReference type="PANTHER" id="PTHR34315:SF1">
    <property type="entry name" value="INTRADIOL RING-CLEAVAGE DIOXYGENASES DOMAIN-CONTAINING PROTEIN-RELATED"/>
    <property type="match status" value="1"/>
</dbReference>
<evidence type="ECO:0000313" key="1">
    <source>
        <dbReference type="EMBL" id="GLB40899.1"/>
    </source>
</evidence>
<keyword evidence="1" id="KW-0560">Oxidoreductase</keyword>
<reference evidence="1" key="1">
    <citation type="submission" date="2022-07" db="EMBL/GenBank/DDBJ databases">
        <title>The genome of Lyophyllum shimeji provides insight into the initial evolution of ectomycorrhizal fungal genome.</title>
        <authorList>
            <person name="Kobayashi Y."/>
            <person name="Shibata T."/>
            <person name="Hirakawa H."/>
            <person name="Shigenobu S."/>
            <person name="Nishiyama T."/>
            <person name="Yamada A."/>
            <person name="Hasebe M."/>
            <person name="Kawaguchi M."/>
        </authorList>
    </citation>
    <scope>NUCLEOTIDE SEQUENCE</scope>
    <source>
        <strain evidence="1">AT787</strain>
    </source>
</reference>
<evidence type="ECO:0000313" key="2">
    <source>
        <dbReference type="Proteomes" id="UP001063166"/>
    </source>
</evidence>
<sequence length="331" mass="36922">MFFRSSTKTLRCWRIYNLQITVKLKRIIWNASSQLACFCCACGVPCRCAPGEEHNHVSAADLALREMEATALSLQARKRPSAIAAFEAERIMKRDTLMKRQTTTSTAAPPHYTSIQNSTCITAPEVTEGPHYINNEYVRTDLTETQNGVKLVLDVGVINTTTCKPLPNVFVELWAANATGVYGGYHAGGATLTPQGNVPAWRLLYQCKRNRRNHHHLIFWVLPSVVHIGQFFFAETWNDKVFATSPYNTNKQTRTLNSQDSILTQGNSGGNNAFVNLQQLGHLSPRGCLATSLSVSIPASLTRSRTKARYRFQLADQSLYGSIGWSMNFIM</sequence>
<comment type="caution">
    <text evidence="1">The sequence shown here is derived from an EMBL/GenBank/DDBJ whole genome shotgun (WGS) entry which is preliminary data.</text>
</comment>
<organism evidence="1 2">
    <name type="scientific">Lyophyllum shimeji</name>
    <name type="common">Hon-shimeji</name>
    <name type="synonym">Tricholoma shimeji</name>
    <dbReference type="NCBI Taxonomy" id="47721"/>
    <lineage>
        <taxon>Eukaryota</taxon>
        <taxon>Fungi</taxon>
        <taxon>Dikarya</taxon>
        <taxon>Basidiomycota</taxon>
        <taxon>Agaricomycotina</taxon>
        <taxon>Agaricomycetes</taxon>
        <taxon>Agaricomycetidae</taxon>
        <taxon>Agaricales</taxon>
        <taxon>Tricholomatineae</taxon>
        <taxon>Lyophyllaceae</taxon>
        <taxon>Lyophyllum</taxon>
    </lineage>
</organism>
<accession>A0A9P3UMV5</accession>
<dbReference type="AlphaFoldDB" id="A0A9P3UMV5"/>
<dbReference type="Proteomes" id="UP001063166">
    <property type="component" value="Unassembled WGS sequence"/>
</dbReference>
<gene>
    <name evidence="1" type="ORF">LshimejAT787_0901140</name>
</gene>
<dbReference type="Gene3D" id="2.60.130.10">
    <property type="entry name" value="Aromatic compound dioxygenase"/>
    <property type="match status" value="1"/>
</dbReference>
<dbReference type="SUPFAM" id="SSF49482">
    <property type="entry name" value="Aromatic compound dioxygenase"/>
    <property type="match status" value="1"/>
</dbReference>
<dbReference type="EMBL" id="BRPK01000009">
    <property type="protein sequence ID" value="GLB40899.1"/>
    <property type="molecule type" value="Genomic_DNA"/>
</dbReference>
<keyword evidence="2" id="KW-1185">Reference proteome</keyword>
<keyword evidence="1" id="KW-0223">Dioxygenase</keyword>
<protein>
    <submittedName>
        <fullName evidence="1">Aromatic compound dioxygenase</fullName>
    </submittedName>
</protein>
<dbReference type="PANTHER" id="PTHR34315">
    <property type="match status" value="1"/>
</dbReference>
<dbReference type="OrthoDB" id="121380at2759"/>
<dbReference type="GO" id="GO:0016702">
    <property type="term" value="F:oxidoreductase activity, acting on single donors with incorporation of molecular oxygen, incorporation of two atoms of oxygen"/>
    <property type="evidence" value="ECO:0007669"/>
    <property type="project" value="InterPro"/>
</dbReference>
<name>A0A9P3UMV5_LYOSH</name>